<evidence type="ECO:0000259" key="6">
    <source>
        <dbReference type="SMART" id="SM00829"/>
    </source>
</evidence>
<keyword evidence="8" id="KW-1185">Reference proteome</keyword>
<dbReference type="EMBL" id="JAVRRG010000045">
    <property type="protein sequence ID" value="KAK5093274.1"/>
    <property type="molecule type" value="Genomic_DNA"/>
</dbReference>
<comment type="cofactor">
    <cofactor evidence="1">
        <name>Zn(2+)</name>
        <dbReference type="ChEBI" id="CHEBI:29105"/>
    </cofactor>
</comment>
<evidence type="ECO:0000313" key="7">
    <source>
        <dbReference type="EMBL" id="KAK5093274.1"/>
    </source>
</evidence>
<evidence type="ECO:0000256" key="3">
    <source>
        <dbReference type="ARBA" id="ARBA00022723"/>
    </source>
</evidence>
<dbReference type="SUPFAM" id="SSF50129">
    <property type="entry name" value="GroES-like"/>
    <property type="match status" value="1"/>
</dbReference>
<dbReference type="InterPro" id="IPR011032">
    <property type="entry name" value="GroES-like_sf"/>
</dbReference>
<dbReference type="SUPFAM" id="SSF51735">
    <property type="entry name" value="NAD(P)-binding Rossmann-fold domains"/>
    <property type="match status" value="1"/>
</dbReference>
<dbReference type="InterPro" id="IPR020843">
    <property type="entry name" value="ER"/>
</dbReference>
<dbReference type="PANTHER" id="PTHR42940">
    <property type="entry name" value="ALCOHOL DEHYDROGENASE 1-RELATED"/>
    <property type="match status" value="1"/>
</dbReference>
<dbReference type="Gene3D" id="3.40.50.720">
    <property type="entry name" value="NAD(P)-binding Rossmann-like Domain"/>
    <property type="match status" value="1"/>
</dbReference>
<gene>
    <name evidence="7" type="ORF">LTR24_004393</name>
</gene>
<evidence type="ECO:0000256" key="1">
    <source>
        <dbReference type="ARBA" id="ARBA00001947"/>
    </source>
</evidence>
<dbReference type="Gene3D" id="3.90.180.10">
    <property type="entry name" value="Medium-chain alcohol dehydrogenases, catalytic domain"/>
    <property type="match status" value="1"/>
</dbReference>
<accession>A0ABR0KCF4</accession>
<evidence type="ECO:0000256" key="5">
    <source>
        <dbReference type="ARBA" id="ARBA00023002"/>
    </source>
</evidence>
<sequence>MATKVEGIPGEMTAVQVVEFHKPHQINTIPTPRELGDYDVLLKTAVASLCHTDSMVVEGAFPKAGLPRTASHEGTGTVVQVGAKVENFKKGDRVMSGIPRNRCQSCFNCKGPNDWHQYCENCEGMIGVFRADGAFADYHVADARTSCKVPDDVSFIDAAPLACAGCTIYRAIIVSESKKGDWLAMVGAGGGLGHLGIQMAKAQGIKVIAIDARDEGLEVCKNAGAEHVFDARKGKEEVVKQVKELTGQDGADATINLSEHETAAPLACAVTKMHANMIQISQPAMVSIPMTEFIFRDIRVKGSLVAGQEQSQQMLEMVGKNGIKVETNVFKGLTEVPKMVELAHSGKMKGKAVCVVDESQV</sequence>
<keyword evidence="3" id="KW-0479">Metal-binding</keyword>
<dbReference type="Pfam" id="PF08240">
    <property type="entry name" value="ADH_N"/>
    <property type="match status" value="1"/>
</dbReference>
<proteinExistence type="inferred from homology"/>
<protein>
    <recommendedName>
        <fullName evidence="6">Enoyl reductase (ER) domain-containing protein</fullName>
    </recommendedName>
</protein>
<dbReference type="Pfam" id="PF00107">
    <property type="entry name" value="ADH_zinc_N"/>
    <property type="match status" value="1"/>
</dbReference>
<dbReference type="Proteomes" id="UP001345013">
    <property type="component" value="Unassembled WGS sequence"/>
</dbReference>
<evidence type="ECO:0000313" key="8">
    <source>
        <dbReference type="Proteomes" id="UP001345013"/>
    </source>
</evidence>
<dbReference type="InterPro" id="IPR013154">
    <property type="entry name" value="ADH-like_N"/>
</dbReference>
<evidence type="ECO:0000256" key="4">
    <source>
        <dbReference type="ARBA" id="ARBA00022833"/>
    </source>
</evidence>
<name>A0ABR0KCF4_9EURO</name>
<keyword evidence="4" id="KW-0862">Zinc</keyword>
<comment type="caution">
    <text evidence="7">The sequence shown here is derived from an EMBL/GenBank/DDBJ whole genome shotgun (WGS) entry which is preliminary data.</text>
</comment>
<keyword evidence="5" id="KW-0560">Oxidoreductase</keyword>
<evidence type="ECO:0000256" key="2">
    <source>
        <dbReference type="ARBA" id="ARBA00008072"/>
    </source>
</evidence>
<feature type="domain" description="Enoyl reductase (ER)" evidence="6">
    <location>
        <begin position="13"/>
        <end position="354"/>
    </location>
</feature>
<dbReference type="InterPro" id="IPR013149">
    <property type="entry name" value="ADH-like_C"/>
</dbReference>
<dbReference type="PANTHER" id="PTHR42940:SF8">
    <property type="entry name" value="VACUOLAR PROTEIN SORTING-ASSOCIATED PROTEIN 11"/>
    <property type="match status" value="1"/>
</dbReference>
<organism evidence="7 8">
    <name type="scientific">Lithohypha guttulata</name>
    <dbReference type="NCBI Taxonomy" id="1690604"/>
    <lineage>
        <taxon>Eukaryota</taxon>
        <taxon>Fungi</taxon>
        <taxon>Dikarya</taxon>
        <taxon>Ascomycota</taxon>
        <taxon>Pezizomycotina</taxon>
        <taxon>Eurotiomycetes</taxon>
        <taxon>Chaetothyriomycetidae</taxon>
        <taxon>Chaetothyriales</taxon>
        <taxon>Trichomeriaceae</taxon>
        <taxon>Lithohypha</taxon>
    </lineage>
</organism>
<dbReference type="SMART" id="SM00829">
    <property type="entry name" value="PKS_ER"/>
    <property type="match status" value="1"/>
</dbReference>
<comment type="similarity">
    <text evidence="2">Belongs to the zinc-containing alcohol dehydrogenase family.</text>
</comment>
<dbReference type="InterPro" id="IPR036291">
    <property type="entry name" value="NAD(P)-bd_dom_sf"/>
</dbReference>
<reference evidence="7 8" key="1">
    <citation type="submission" date="2023-08" db="EMBL/GenBank/DDBJ databases">
        <title>Black Yeasts Isolated from many extreme environments.</title>
        <authorList>
            <person name="Coleine C."/>
            <person name="Stajich J.E."/>
            <person name="Selbmann L."/>
        </authorList>
    </citation>
    <scope>NUCLEOTIDE SEQUENCE [LARGE SCALE GENOMIC DNA]</scope>
    <source>
        <strain evidence="7 8">CCFEE 5885</strain>
    </source>
</reference>